<dbReference type="PANTHER" id="PTHR21716:SF53">
    <property type="entry name" value="PERMEASE PERM-RELATED"/>
    <property type="match status" value="1"/>
</dbReference>
<keyword evidence="6 9" id="KW-1133">Transmembrane helix</keyword>
<feature type="transmembrane region" description="Helical" evidence="9">
    <location>
        <begin position="151"/>
        <end position="172"/>
    </location>
</feature>
<dbReference type="EMBL" id="CP050177">
    <property type="protein sequence ID" value="QIQ06948.1"/>
    <property type="molecule type" value="Genomic_DNA"/>
</dbReference>
<dbReference type="PANTHER" id="PTHR21716">
    <property type="entry name" value="TRANSMEMBRANE PROTEIN"/>
    <property type="match status" value="1"/>
</dbReference>
<proteinExistence type="inferred from homology"/>
<reference evidence="10 11" key="1">
    <citation type="submission" date="2020-03" db="EMBL/GenBank/DDBJ databases">
        <title>A novel species.</title>
        <authorList>
            <person name="Gao J."/>
        </authorList>
    </citation>
    <scope>NUCLEOTIDE SEQUENCE [LARGE SCALE GENOMIC DNA]</scope>
    <source>
        <strain evidence="10 11">QMT-12</strain>
    </source>
</reference>
<feature type="transmembrane region" description="Helical" evidence="9">
    <location>
        <begin position="269"/>
        <end position="286"/>
    </location>
</feature>
<dbReference type="GO" id="GO:0055085">
    <property type="term" value="P:transmembrane transport"/>
    <property type="evidence" value="ECO:0007669"/>
    <property type="project" value="TreeGrafter"/>
</dbReference>
<dbReference type="KEGG" id="slia:HA039_16630"/>
<evidence type="ECO:0000256" key="7">
    <source>
        <dbReference type="ARBA" id="ARBA00023136"/>
    </source>
</evidence>
<evidence type="ECO:0000256" key="5">
    <source>
        <dbReference type="ARBA" id="ARBA00022692"/>
    </source>
</evidence>
<keyword evidence="11" id="KW-1185">Reference proteome</keyword>
<feature type="transmembrane region" description="Helical" evidence="9">
    <location>
        <begin position="207"/>
        <end position="230"/>
    </location>
</feature>
<keyword evidence="5 9" id="KW-0812">Transmembrane</keyword>
<feature type="compositionally biased region" description="Pro residues" evidence="8">
    <location>
        <begin position="346"/>
        <end position="359"/>
    </location>
</feature>
<feature type="transmembrane region" description="Helical" evidence="9">
    <location>
        <begin position="15"/>
        <end position="35"/>
    </location>
</feature>
<keyword evidence="4" id="KW-1003">Cell membrane</keyword>
<keyword evidence="7 9" id="KW-0472">Membrane</keyword>
<feature type="transmembrane region" description="Helical" evidence="9">
    <location>
        <begin position="236"/>
        <end position="262"/>
    </location>
</feature>
<dbReference type="Proteomes" id="UP000501179">
    <property type="component" value="Chromosome"/>
</dbReference>
<evidence type="ECO:0000256" key="8">
    <source>
        <dbReference type="SAM" id="MobiDB-lite"/>
    </source>
</evidence>
<evidence type="ECO:0000313" key="11">
    <source>
        <dbReference type="Proteomes" id="UP000501179"/>
    </source>
</evidence>
<sequence length="371" mass="37642">MPSTPPLLPRAASRFAAWCGVIVLAAAVGAVVIWLSLTLKAVVTPVLLAILGTALLGPVYGWLVRLKVNRSIAAFLTCLCVVVVVGGAGYIVVNALVDTGDQIVASVRDAAKTLSEHFGFAGTSLDDLASNAKSLLSRYGATAASEVVNGISLVAELIATAVLALLLIFFFLRDAERIARAFRSLAPASTGEAVEAMARHAFRAVAGFMHGTTLIALIDAVCITAGLLILRVPGAFGLGALVFVGAYIPFVGALLSGSIAVLVALADRGVVIGLWVLAVLIAVEAVEGHLLQPLIQSRTVQMHPAVILLAITAGAGTAGILGTLLAVPLTAAALGVLSEVRARMPPSDPGDPPAPPSPQSPDGLDGGAPGS</sequence>
<dbReference type="Pfam" id="PF01594">
    <property type="entry name" value="AI-2E_transport"/>
    <property type="match status" value="1"/>
</dbReference>
<accession>A0A6G9H8Q9</accession>
<dbReference type="AlphaFoldDB" id="A0A6G9H8Q9"/>
<evidence type="ECO:0000256" key="6">
    <source>
        <dbReference type="ARBA" id="ARBA00022989"/>
    </source>
</evidence>
<keyword evidence="3" id="KW-0813">Transport</keyword>
<evidence type="ECO:0000313" key="10">
    <source>
        <dbReference type="EMBL" id="QIQ06948.1"/>
    </source>
</evidence>
<organism evidence="10 11">
    <name type="scientific">Streptomyces liangshanensis</name>
    <dbReference type="NCBI Taxonomy" id="2717324"/>
    <lineage>
        <taxon>Bacteria</taxon>
        <taxon>Bacillati</taxon>
        <taxon>Actinomycetota</taxon>
        <taxon>Actinomycetes</taxon>
        <taxon>Kitasatosporales</taxon>
        <taxon>Streptomycetaceae</taxon>
        <taxon>Streptomyces</taxon>
    </lineage>
</organism>
<feature type="region of interest" description="Disordered" evidence="8">
    <location>
        <begin position="342"/>
        <end position="371"/>
    </location>
</feature>
<dbReference type="GO" id="GO:0005886">
    <property type="term" value="C:plasma membrane"/>
    <property type="evidence" value="ECO:0007669"/>
    <property type="project" value="UniProtKB-SubCell"/>
</dbReference>
<evidence type="ECO:0000256" key="3">
    <source>
        <dbReference type="ARBA" id="ARBA00022448"/>
    </source>
</evidence>
<dbReference type="InterPro" id="IPR002549">
    <property type="entry name" value="AI-2E-like"/>
</dbReference>
<comment type="similarity">
    <text evidence="2">Belongs to the autoinducer-2 exporter (AI-2E) (TC 2.A.86) family.</text>
</comment>
<comment type="subcellular location">
    <subcellularLocation>
        <location evidence="1">Cell membrane</location>
        <topology evidence="1">Multi-pass membrane protein</topology>
    </subcellularLocation>
</comment>
<feature type="transmembrane region" description="Helical" evidence="9">
    <location>
        <begin position="41"/>
        <end position="60"/>
    </location>
</feature>
<protein>
    <submittedName>
        <fullName evidence="10">AI-2E family transporter</fullName>
    </submittedName>
</protein>
<dbReference type="RefSeq" id="WP_167036944.1">
    <property type="nucleotide sequence ID" value="NZ_CP050177.1"/>
</dbReference>
<evidence type="ECO:0000256" key="4">
    <source>
        <dbReference type="ARBA" id="ARBA00022475"/>
    </source>
</evidence>
<evidence type="ECO:0000256" key="2">
    <source>
        <dbReference type="ARBA" id="ARBA00009773"/>
    </source>
</evidence>
<name>A0A6G9H8Q9_9ACTN</name>
<gene>
    <name evidence="10" type="ORF">HA039_16630</name>
</gene>
<feature type="transmembrane region" description="Helical" evidence="9">
    <location>
        <begin position="306"/>
        <end position="337"/>
    </location>
</feature>
<evidence type="ECO:0000256" key="9">
    <source>
        <dbReference type="SAM" id="Phobius"/>
    </source>
</evidence>
<evidence type="ECO:0000256" key="1">
    <source>
        <dbReference type="ARBA" id="ARBA00004651"/>
    </source>
</evidence>
<feature type="transmembrane region" description="Helical" evidence="9">
    <location>
        <begin position="72"/>
        <end position="93"/>
    </location>
</feature>